<organism evidence="1">
    <name type="scientific">Pararge aegeria</name>
    <name type="common">speckled wood butterfly</name>
    <dbReference type="NCBI Taxonomy" id="116150"/>
    <lineage>
        <taxon>Eukaryota</taxon>
        <taxon>Metazoa</taxon>
        <taxon>Ecdysozoa</taxon>
        <taxon>Arthropoda</taxon>
        <taxon>Hexapoda</taxon>
        <taxon>Insecta</taxon>
        <taxon>Pterygota</taxon>
        <taxon>Neoptera</taxon>
        <taxon>Endopterygota</taxon>
        <taxon>Lepidoptera</taxon>
        <taxon>Glossata</taxon>
        <taxon>Ditrysia</taxon>
        <taxon>Papilionoidea</taxon>
        <taxon>Nymphalidae</taxon>
        <taxon>Satyrinae</taxon>
        <taxon>Satyrini</taxon>
        <taxon>Parargina</taxon>
        <taxon>Pararge</taxon>
    </lineage>
</organism>
<reference evidence="1" key="2">
    <citation type="submission" date="2013-05" db="EMBL/GenBank/DDBJ databases">
        <authorList>
            <person name="Carter J.-M."/>
            <person name="Baker S.C."/>
            <person name="Pink R."/>
            <person name="Carter D.R.F."/>
            <person name="Collins A."/>
            <person name="Tomlin J."/>
            <person name="Gibbs M."/>
            <person name="Breuker C.J."/>
        </authorList>
    </citation>
    <scope>NUCLEOTIDE SEQUENCE</scope>
    <source>
        <tissue evidence="1">Ovary</tissue>
    </source>
</reference>
<name>S4PTP2_9NEOP</name>
<reference evidence="1" key="1">
    <citation type="journal article" date="2013" name="BMC Genomics">
        <title>Unscrambling butterfly oogenesis.</title>
        <authorList>
            <person name="Carter J.M."/>
            <person name="Baker S.C."/>
            <person name="Pink R."/>
            <person name="Carter D.R."/>
            <person name="Collins A."/>
            <person name="Tomlin J."/>
            <person name="Gibbs M."/>
            <person name="Breuker C.J."/>
        </authorList>
    </citation>
    <scope>NUCLEOTIDE SEQUENCE</scope>
    <source>
        <tissue evidence="1">Ovary</tissue>
    </source>
</reference>
<sequence length="90" mass="10631">LTSDIRFHFQIEDRKFLIFTRQVSFHLKLKVNPNSSEQVFVMLKALRAGTHSASIKTLNRFFQRKKLGPSLVNVLYNFMRVIYSPKILFL</sequence>
<dbReference type="AlphaFoldDB" id="S4PTP2"/>
<feature type="non-terminal residue" evidence="1">
    <location>
        <position position="1"/>
    </location>
</feature>
<proteinExistence type="predicted"/>
<protein>
    <submittedName>
        <fullName evidence="1">Uncharacterized protein</fullName>
    </submittedName>
</protein>
<accession>S4PTP2</accession>
<evidence type="ECO:0000313" key="1">
    <source>
        <dbReference type="EMBL" id="JAA80867.1"/>
    </source>
</evidence>
<dbReference type="EMBL" id="GAIX01011693">
    <property type="protein sequence ID" value="JAA80867.1"/>
    <property type="molecule type" value="Transcribed_RNA"/>
</dbReference>